<name>A0A1M6Y799_9RHOB</name>
<dbReference type="SMART" id="SM00822">
    <property type="entry name" value="PKS_KR"/>
    <property type="match status" value="1"/>
</dbReference>
<dbReference type="InterPro" id="IPR036291">
    <property type="entry name" value="NAD(P)-bd_dom_sf"/>
</dbReference>
<dbReference type="PRINTS" id="PR00080">
    <property type="entry name" value="SDRFAMILY"/>
</dbReference>
<dbReference type="PANTHER" id="PTHR42760">
    <property type="entry name" value="SHORT-CHAIN DEHYDROGENASES/REDUCTASES FAMILY MEMBER"/>
    <property type="match status" value="1"/>
</dbReference>
<protein>
    <submittedName>
        <fullName evidence="4">NAD(P)-dependent dehydrogenase, short-chain alcohol dehydrogenase family</fullName>
    </submittedName>
</protein>
<dbReference type="Gene3D" id="3.40.50.720">
    <property type="entry name" value="NAD(P)-binding Rossmann-like Domain"/>
    <property type="match status" value="1"/>
</dbReference>
<dbReference type="AlphaFoldDB" id="A0A1M6Y799"/>
<dbReference type="RefSeq" id="WP_073032803.1">
    <property type="nucleotide sequence ID" value="NZ_BMLR01000001.1"/>
</dbReference>
<dbReference type="STRING" id="337701.SAMN05444398_101729"/>
<dbReference type="PANTHER" id="PTHR42760:SF129">
    <property type="entry name" value="OXIDOREDUCTASE"/>
    <property type="match status" value="1"/>
</dbReference>
<feature type="domain" description="Ketoreductase" evidence="3">
    <location>
        <begin position="3"/>
        <end position="170"/>
    </location>
</feature>
<evidence type="ECO:0000313" key="4">
    <source>
        <dbReference type="EMBL" id="SHL14068.1"/>
    </source>
</evidence>
<dbReference type="Proteomes" id="UP000183974">
    <property type="component" value="Unassembled WGS sequence"/>
</dbReference>
<evidence type="ECO:0000256" key="1">
    <source>
        <dbReference type="ARBA" id="ARBA00006484"/>
    </source>
</evidence>
<evidence type="ECO:0000259" key="3">
    <source>
        <dbReference type="SMART" id="SM00822"/>
    </source>
</evidence>
<keyword evidence="5" id="KW-1185">Reference proteome</keyword>
<dbReference type="Pfam" id="PF13561">
    <property type="entry name" value="adh_short_C2"/>
    <property type="match status" value="1"/>
</dbReference>
<dbReference type="GO" id="GO:0016616">
    <property type="term" value="F:oxidoreductase activity, acting on the CH-OH group of donors, NAD or NADP as acceptor"/>
    <property type="evidence" value="ECO:0007669"/>
    <property type="project" value="TreeGrafter"/>
</dbReference>
<dbReference type="EMBL" id="FRBR01000001">
    <property type="protein sequence ID" value="SHL14068.1"/>
    <property type="molecule type" value="Genomic_DNA"/>
</dbReference>
<dbReference type="PRINTS" id="PR00081">
    <property type="entry name" value="GDHRDH"/>
</dbReference>
<dbReference type="GO" id="GO:0030497">
    <property type="term" value="P:fatty acid elongation"/>
    <property type="evidence" value="ECO:0007669"/>
    <property type="project" value="TreeGrafter"/>
</dbReference>
<sequence length="237" mass="24942">MQDFAIVTGGARGIGAAVAQRLKADGLRVAVVDRVRPEHDVADEVLDLDLSDVEAVQSALGAFCKGRRVTRLVNNAGIVEPADVESTDPYSLDRVAAVNLRAPLLCLQAALPAMKEARLGRVVNISSRVALGKELRSAYSATKAGLHGMTKTWALELGQHGITVNAVGPGPIATELFNKVNPPGDPRTDRIIQSIPVKRTGNPEDVADAVSFFCSERSGFVTGQVLFVCGGMTIGSA</sequence>
<keyword evidence="2" id="KW-0560">Oxidoreductase</keyword>
<organism evidence="4 5">
    <name type="scientific">Roseovarius pacificus</name>
    <dbReference type="NCBI Taxonomy" id="337701"/>
    <lineage>
        <taxon>Bacteria</taxon>
        <taxon>Pseudomonadati</taxon>
        <taxon>Pseudomonadota</taxon>
        <taxon>Alphaproteobacteria</taxon>
        <taxon>Rhodobacterales</taxon>
        <taxon>Roseobacteraceae</taxon>
        <taxon>Roseovarius</taxon>
    </lineage>
</organism>
<dbReference type="FunFam" id="3.40.50.720:FF:000173">
    <property type="entry name" value="3-oxoacyl-[acyl-carrier protein] reductase"/>
    <property type="match status" value="1"/>
</dbReference>
<reference evidence="4 5" key="1">
    <citation type="submission" date="2016-11" db="EMBL/GenBank/DDBJ databases">
        <authorList>
            <person name="Jaros S."/>
            <person name="Januszkiewicz K."/>
            <person name="Wedrychowicz H."/>
        </authorList>
    </citation>
    <scope>NUCLEOTIDE SEQUENCE [LARGE SCALE GENOMIC DNA]</scope>
    <source>
        <strain evidence="4 5">DSM 29589</strain>
    </source>
</reference>
<evidence type="ECO:0000256" key="2">
    <source>
        <dbReference type="ARBA" id="ARBA00023002"/>
    </source>
</evidence>
<dbReference type="InterPro" id="IPR020904">
    <property type="entry name" value="Sc_DH/Rdtase_CS"/>
</dbReference>
<proteinExistence type="inferred from homology"/>
<dbReference type="PROSITE" id="PS00061">
    <property type="entry name" value="ADH_SHORT"/>
    <property type="match status" value="1"/>
</dbReference>
<accession>A0A1M6Y799</accession>
<evidence type="ECO:0000313" key="5">
    <source>
        <dbReference type="Proteomes" id="UP000183974"/>
    </source>
</evidence>
<comment type="similarity">
    <text evidence="1">Belongs to the short-chain dehydrogenases/reductases (SDR) family.</text>
</comment>
<dbReference type="OrthoDB" id="9804774at2"/>
<dbReference type="InterPro" id="IPR002347">
    <property type="entry name" value="SDR_fam"/>
</dbReference>
<gene>
    <name evidence="4" type="ORF">SAMN05444398_101729</name>
</gene>
<dbReference type="SUPFAM" id="SSF51735">
    <property type="entry name" value="NAD(P)-binding Rossmann-fold domains"/>
    <property type="match status" value="1"/>
</dbReference>
<dbReference type="InterPro" id="IPR057326">
    <property type="entry name" value="KR_dom"/>
</dbReference>